<keyword evidence="1" id="KW-1133">Transmembrane helix</keyword>
<gene>
    <name evidence="2" type="ORF">RCF98_08125</name>
</gene>
<accession>A0ABY9MWD3</accession>
<dbReference type="InterPro" id="IPR011990">
    <property type="entry name" value="TPR-like_helical_dom_sf"/>
</dbReference>
<evidence type="ECO:0000313" key="3">
    <source>
        <dbReference type="Proteomes" id="UP001236657"/>
    </source>
</evidence>
<dbReference type="Proteomes" id="UP001236657">
    <property type="component" value="Chromosome"/>
</dbReference>
<dbReference type="Gene3D" id="1.25.40.10">
    <property type="entry name" value="Tetratricopeptide repeat domain"/>
    <property type="match status" value="1"/>
</dbReference>
<dbReference type="RefSeq" id="WP_028489848.1">
    <property type="nucleotide sequence ID" value="NZ_CP133218.1"/>
</dbReference>
<name>A0ABY9MWD3_9GAMM</name>
<dbReference type="EMBL" id="CP133218">
    <property type="protein sequence ID" value="WML92296.1"/>
    <property type="molecule type" value="Genomic_DNA"/>
</dbReference>
<dbReference type="InterPro" id="IPR006597">
    <property type="entry name" value="Sel1-like"/>
</dbReference>
<feature type="transmembrane region" description="Helical" evidence="1">
    <location>
        <begin position="7"/>
        <end position="32"/>
    </location>
</feature>
<reference evidence="2 3" key="1">
    <citation type="submission" date="2023-08" db="EMBL/GenBank/DDBJ databases">
        <title>New molecular markers tilS and rpoB for phylogenetic and monitoring studies of the genus Thiothrix biodiversity.</title>
        <authorList>
            <person name="Ravin N.V."/>
            <person name="Smolyakov D."/>
            <person name="Markov N.D."/>
            <person name="Beletsky A.V."/>
            <person name="Mardanov A.V."/>
            <person name="Rudenko T.S."/>
            <person name="Grabovich M.Y."/>
        </authorList>
    </citation>
    <scope>NUCLEOTIDE SEQUENCE [LARGE SCALE GENOMIC DNA]</scope>
    <source>
        <strain evidence="2 3">MK1</strain>
    </source>
</reference>
<dbReference type="SUPFAM" id="SSF81901">
    <property type="entry name" value="HCP-like"/>
    <property type="match status" value="1"/>
</dbReference>
<evidence type="ECO:0000313" key="2">
    <source>
        <dbReference type="EMBL" id="WML92296.1"/>
    </source>
</evidence>
<keyword evidence="1" id="KW-0472">Membrane</keyword>
<keyword evidence="1" id="KW-0812">Transmembrane</keyword>
<keyword evidence="3" id="KW-1185">Reference proteome</keyword>
<dbReference type="SMART" id="SM00671">
    <property type="entry name" value="SEL1"/>
    <property type="match status" value="1"/>
</dbReference>
<sequence>MRITRFWIIQILIIASLFSILIGSYLFSFGWFANKPTLEQQAEFSPPASVALTEPTPALAPTRSATCSTAEGIPSLSDIEDSLGSHDTERQASCFSFLQAESMAGDKGAELWLGRAYHNGWGVAKNLAEAANHYQQAATADDAATRDSARQWLLQLQQEQRQP</sequence>
<protein>
    <submittedName>
        <fullName evidence="2">SEL1-like repeat protein</fullName>
    </submittedName>
</protein>
<proteinExistence type="predicted"/>
<evidence type="ECO:0000256" key="1">
    <source>
        <dbReference type="SAM" id="Phobius"/>
    </source>
</evidence>
<organism evidence="2 3">
    <name type="scientific">Thiothrix lacustris</name>
    <dbReference type="NCBI Taxonomy" id="525917"/>
    <lineage>
        <taxon>Bacteria</taxon>
        <taxon>Pseudomonadati</taxon>
        <taxon>Pseudomonadota</taxon>
        <taxon>Gammaproteobacteria</taxon>
        <taxon>Thiotrichales</taxon>
        <taxon>Thiotrichaceae</taxon>
        <taxon>Thiothrix</taxon>
    </lineage>
</organism>